<dbReference type="PANTHER" id="PTHR37460">
    <property type="entry name" value="ENDONUCLEASE III"/>
    <property type="match status" value="1"/>
</dbReference>
<dbReference type="AlphaFoldDB" id="A0A3A6PPU6"/>
<dbReference type="PANTHER" id="PTHR37460:SF1">
    <property type="entry name" value="ENDONUCLEASE III"/>
    <property type="match status" value="1"/>
</dbReference>
<reference evidence="1 2" key="1">
    <citation type="submission" date="2018-06" db="EMBL/GenBank/DDBJ databases">
        <title>Halonotius sp. F13-13 a new haloarchaeeon isolated from a solar saltern from Isla Cristina, Huelva, Spain.</title>
        <authorList>
            <person name="Duran-Viseras A."/>
            <person name="Sanchez-Porro C."/>
            <person name="Ventosa A."/>
        </authorList>
    </citation>
    <scope>NUCLEOTIDE SEQUENCE [LARGE SCALE GENOMIC DNA]</scope>
    <source>
        <strain evidence="1 2">F13-13</strain>
    </source>
</reference>
<evidence type="ECO:0000313" key="2">
    <source>
        <dbReference type="Proteomes" id="UP000276588"/>
    </source>
</evidence>
<proteinExistence type="predicted"/>
<evidence type="ECO:0000313" key="1">
    <source>
        <dbReference type="EMBL" id="RJX43726.1"/>
    </source>
</evidence>
<dbReference type="OrthoDB" id="17296at2157"/>
<accession>A0A3A6PPU6</accession>
<sequence length="139" mass="14806">MAAPGSYILIVAVDQPTTIEVGALGDREFTAEGYAYVGSAFGPGGLSRVDRHRRVASGDHDTRHWHIDYLLSADSTRLASDETYPNEDIECALATAFADAGCKPVAAFGASDCDCNSHLWELDDLSLPKAVKTVSEGTD</sequence>
<keyword evidence="2" id="KW-1185">Reference proteome</keyword>
<organism evidence="1 2">
    <name type="scientific">Halonotius aquaticus</name>
    <dbReference type="NCBI Taxonomy" id="2216978"/>
    <lineage>
        <taxon>Archaea</taxon>
        <taxon>Methanobacteriati</taxon>
        <taxon>Methanobacteriota</taxon>
        <taxon>Stenosarchaea group</taxon>
        <taxon>Halobacteria</taxon>
        <taxon>Halobacteriales</taxon>
        <taxon>Haloferacaceae</taxon>
        <taxon>Halonotius</taxon>
    </lineage>
</organism>
<gene>
    <name evidence="1" type="ORF">DM826_05605</name>
</gene>
<dbReference type="Pfam" id="PF01986">
    <property type="entry name" value="DUF123"/>
    <property type="match status" value="1"/>
</dbReference>
<name>A0A3A6PPU6_9EURY</name>
<dbReference type="Proteomes" id="UP000276588">
    <property type="component" value="Unassembled WGS sequence"/>
</dbReference>
<dbReference type="EMBL" id="QKNY01000007">
    <property type="protein sequence ID" value="RJX43726.1"/>
    <property type="molecule type" value="Genomic_DNA"/>
</dbReference>
<dbReference type="RefSeq" id="WP_120102403.1">
    <property type="nucleotide sequence ID" value="NZ_QKNY01000007.1"/>
</dbReference>
<dbReference type="InterPro" id="IPR002837">
    <property type="entry name" value="DUF123"/>
</dbReference>
<protein>
    <submittedName>
        <fullName evidence="1">DUF123 domain-containing protein</fullName>
    </submittedName>
</protein>
<comment type="caution">
    <text evidence="1">The sequence shown here is derived from an EMBL/GenBank/DDBJ whole genome shotgun (WGS) entry which is preliminary data.</text>
</comment>
<dbReference type="CDD" id="cd10441">
    <property type="entry name" value="GIY-YIG_COG1833"/>
    <property type="match status" value="1"/>
</dbReference>